<evidence type="ECO:0000256" key="1">
    <source>
        <dbReference type="SAM" id="MobiDB-lite"/>
    </source>
</evidence>
<comment type="caution">
    <text evidence="2">The sequence shown here is derived from an EMBL/GenBank/DDBJ whole genome shotgun (WGS) entry which is preliminary data.</text>
</comment>
<feature type="region of interest" description="Disordered" evidence="1">
    <location>
        <begin position="246"/>
        <end position="291"/>
    </location>
</feature>
<keyword evidence="3" id="KW-1185">Reference proteome</keyword>
<sequence>MHKFTKKDPSQISNMRRQSPAEDILHQYFVSSYFRTSLGFPQLKKKFRRQEKPKTFSSPTPLTYTASDSKAVSPDTSMTNAKLTGGNNPQNIFIQNTFSPSISPDDVQENKEEPPNNVNGFYFIRRSETNNLALQTPATNRRNNTAYHISEVMYYNRNMRKDANDLCRKDSISFESDSYSKRSQPPVSVPTIVVQRASTTESLHSLSSYNLSTPNTAHDGENHRGVIENKVMNAYGEVQNLSEGSAIQHSTTDSSHVNKEGESSTTSNVIPNASANDHPYPAYPILDNGRQTLDKSSSIDYSMHDQATPNIDEAKYTFLSSLFNDSGSNDPAVTKPSSNSNTIQPANTHSGNQLVNNPSYAPTPNEWKYSNGPYDAQYQSHAGGSVMQRHNTNLSKERPEEITMFEDTEDIVTENGIFDSYDDDNYNDNETSASAAPFIQYQLTTYSVTSVSRSDGTDNDANSANEIRDSNIGRDNENINAHPGSLPSNTQPFEQGGKTHPKPPPPPMSLTDILIANGQIDVANQALAVRRANAFPEPESPKSPTRKFGLNKLKKMPKISQPVLVSSTSNIKTVPIVHLNPEEDSKASSNKLQIDATGITRSIKKFKEVFAQDEHKRTLNISEPEVLMTPSLCKYFSEETLRRRFHIDTPFPVYGMEPAGEKSQGQFAKGFVTTTAIEQGKHRIRDKQLPDLPQTYNNTVPQASRNYSLRTPPTTPVSPSFTITNESTFGRAFSPNQPAFSETDEKDDAPRRKTESTVASKIFSALNNFADRNATTKYEYDLSDKVERRVSDKRGHGANASKDGKRRRRSFVKNTIIVTQRPEDTQESPETDSSYGNANNNNRITIGSQGRKWLVEQCVTKNTPTTKTTNQVAMNTEEKDSVDDHRMKSTPESFYAESLYDLYQYAEERRDSAGFSSASPQGHDETNDIWRVVNGLRLSSHVSQDNRDAYQKDAASIDRDTYYMTKRDEDVASFYRNDSYRSTFTPPPLRPVVKPHSPASNTMSSDYFLPKLGTLYGSGTTRV</sequence>
<feature type="compositionally biased region" description="Basic and acidic residues" evidence="1">
    <location>
        <begin position="466"/>
        <end position="477"/>
    </location>
</feature>
<proteinExistence type="predicted"/>
<feature type="compositionally biased region" description="Polar residues" evidence="1">
    <location>
        <begin position="328"/>
        <end position="362"/>
    </location>
</feature>
<reference evidence="2" key="1">
    <citation type="submission" date="2021-06" db="EMBL/GenBank/DDBJ databases">
        <authorList>
            <person name="Kallberg Y."/>
            <person name="Tangrot J."/>
            <person name="Rosling A."/>
        </authorList>
    </citation>
    <scope>NUCLEOTIDE SEQUENCE</scope>
    <source>
        <strain evidence="2">IA702</strain>
    </source>
</reference>
<accession>A0A9N8W478</accession>
<organism evidence="2 3">
    <name type="scientific">Paraglomus occultum</name>
    <dbReference type="NCBI Taxonomy" id="144539"/>
    <lineage>
        <taxon>Eukaryota</taxon>
        <taxon>Fungi</taxon>
        <taxon>Fungi incertae sedis</taxon>
        <taxon>Mucoromycota</taxon>
        <taxon>Glomeromycotina</taxon>
        <taxon>Glomeromycetes</taxon>
        <taxon>Paraglomerales</taxon>
        <taxon>Paraglomeraceae</taxon>
        <taxon>Paraglomus</taxon>
    </lineage>
</organism>
<evidence type="ECO:0000313" key="2">
    <source>
        <dbReference type="EMBL" id="CAG8473672.1"/>
    </source>
</evidence>
<name>A0A9N8W478_9GLOM</name>
<feature type="compositionally biased region" description="Polar residues" evidence="1">
    <location>
        <begin position="246"/>
        <end position="255"/>
    </location>
</feature>
<feature type="region of interest" description="Disordered" evidence="1">
    <location>
        <begin position="328"/>
        <end position="365"/>
    </location>
</feature>
<feature type="region of interest" description="Disordered" evidence="1">
    <location>
        <begin position="790"/>
        <end position="844"/>
    </location>
</feature>
<feature type="region of interest" description="Disordered" evidence="1">
    <location>
        <begin position="727"/>
        <end position="755"/>
    </location>
</feature>
<feature type="compositionally biased region" description="Polar residues" evidence="1">
    <location>
        <begin position="831"/>
        <end position="844"/>
    </location>
</feature>
<feature type="region of interest" description="Disordered" evidence="1">
    <location>
        <begin position="46"/>
        <end position="116"/>
    </location>
</feature>
<feature type="compositionally biased region" description="Polar residues" evidence="1">
    <location>
        <begin position="263"/>
        <end position="275"/>
    </location>
</feature>
<dbReference type="Proteomes" id="UP000789572">
    <property type="component" value="Unassembled WGS sequence"/>
</dbReference>
<evidence type="ECO:0000313" key="3">
    <source>
        <dbReference type="Proteomes" id="UP000789572"/>
    </source>
</evidence>
<dbReference type="AlphaFoldDB" id="A0A9N8W478"/>
<feature type="compositionally biased region" description="Polar residues" evidence="1">
    <location>
        <begin position="55"/>
        <end position="102"/>
    </location>
</feature>
<gene>
    <name evidence="2" type="ORF">POCULU_LOCUS1169</name>
</gene>
<dbReference type="OrthoDB" id="2407028at2759"/>
<protein>
    <submittedName>
        <fullName evidence="2">6925_t:CDS:1</fullName>
    </submittedName>
</protein>
<feature type="region of interest" description="Disordered" evidence="1">
    <location>
        <begin position="451"/>
        <end position="508"/>
    </location>
</feature>
<feature type="compositionally biased region" description="Polar residues" evidence="1">
    <location>
        <begin position="451"/>
        <end position="465"/>
    </location>
</feature>
<dbReference type="EMBL" id="CAJVPJ010000081">
    <property type="protein sequence ID" value="CAG8473672.1"/>
    <property type="molecule type" value="Genomic_DNA"/>
</dbReference>